<dbReference type="AlphaFoldDB" id="A0A232EFC0"/>
<evidence type="ECO:0000313" key="1">
    <source>
        <dbReference type="EMBL" id="OXU17055.1"/>
    </source>
</evidence>
<dbReference type="Proteomes" id="UP000215335">
    <property type="component" value="Unassembled WGS sequence"/>
</dbReference>
<sequence length="182" mass="21204">MLVRVVSPKETSQIDMSTRADLKTWHDCLGYVGARALQDMIQIDRVTSVKLKNVDKFFCLPFHLGKVPESVLEKVVHLIMRNSEVLKTLVIDCLKNTFKLMMRFINMQIERVLRKRCLIINPSTLKKILKKFGVLDAKSVCAYLLIQTFYCIHTKGQPPSQKYELCMEYPFLKKRYKKSEAD</sequence>
<proteinExistence type="predicted"/>
<keyword evidence="2" id="KW-1185">Reference proteome</keyword>
<gene>
    <name evidence="1" type="ORF">TSAR_015644</name>
</gene>
<reference evidence="1 2" key="1">
    <citation type="journal article" date="2017" name="Curr. Biol.">
        <title>The Evolution of Venom by Co-option of Single-Copy Genes.</title>
        <authorList>
            <person name="Martinson E.O."/>
            <person name="Mrinalini"/>
            <person name="Kelkar Y.D."/>
            <person name="Chang C.H."/>
            <person name="Werren J.H."/>
        </authorList>
    </citation>
    <scope>NUCLEOTIDE SEQUENCE [LARGE SCALE GENOMIC DNA]</scope>
    <source>
        <strain evidence="1 2">Alberta</strain>
        <tissue evidence="1">Whole body</tissue>
    </source>
</reference>
<protein>
    <submittedName>
        <fullName evidence="1">Uncharacterized protein</fullName>
    </submittedName>
</protein>
<comment type="caution">
    <text evidence="1">The sequence shown here is derived from an EMBL/GenBank/DDBJ whole genome shotgun (WGS) entry which is preliminary data.</text>
</comment>
<organism evidence="1 2">
    <name type="scientific">Trichomalopsis sarcophagae</name>
    <dbReference type="NCBI Taxonomy" id="543379"/>
    <lineage>
        <taxon>Eukaryota</taxon>
        <taxon>Metazoa</taxon>
        <taxon>Ecdysozoa</taxon>
        <taxon>Arthropoda</taxon>
        <taxon>Hexapoda</taxon>
        <taxon>Insecta</taxon>
        <taxon>Pterygota</taxon>
        <taxon>Neoptera</taxon>
        <taxon>Endopterygota</taxon>
        <taxon>Hymenoptera</taxon>
        <taxon>Apocrita</taxon>
        <taxon>Proctotrupomorpha</taxon>
        <taxon>Chalcidoidea</taxon>
        <taxon>Pteromalidae</taxon>
        <taxon>Pteromalinae</taxon>
        <taxon>Trichomalopsis</taxon>
    </lineage>
</organism>
<accession>A0A232EFC0</accession>
<name>A0A232EFC0_9HYME</name>
<dbReference type="EMBL" id="NNAY01005061">
    <property type="protein sequence ID" value="OXU17055.1"/>
    <property type="molecule type" value="Genomic_DNA"/>
</dbReference>
<evidence type="ECO:0000313" key="2">
    <source>
        <dbReference type="Proteomes" id="UP000215335"/>
    </source>
</evidence>